<evidence type="ECO:0000313" key="3">
    <source>
        <dbReference type="Proteomes" id="UP000754883"/>
    </source>
</evidence>
<evidence type="ECO:0000256" key="1">
    <source>
        <dbReference type="SAM" id="Phobius"/>
    </source>
</evidence>
<keyword evidence="3" id="KW-1185">Reference proteome</keyword>
<reference evidence="3" key="1">
    <citation type="submission" date="2019-06" db="EMBL/GenBank/DDBJ databases">
        <authorList>
            <person name="Broberg M."/>
        </authorList>
    </citation>
    <scope>NUCLEOTIDE SEQUENCE [LARGE SCALE GENOMIC DNA]</scope>
</reference>
<accession>A0A9N9UUU1</accession>
<proteinExistence type="predicted"/>
<dbReference type="EMBL" id="CABFNO020001553">
    <property type="protein sequence ID" value="CAH0000035.1"/>
    <property type="molecule type" value="Genomic_DNA"/>
</dbReference>
<organism evidence="2 3">
    <name type="scientific">Clonostachys byssicola</name>
    <dbReference type="NCBI Taxonomy" id="160290"/>
    <lineage>
        <taxon>Eukaryota</taxon>
        <taxon>Fungi</taxon>
        <taxon>Dikarya</taxon>
        <taxon>Ascomycota</taxon>
        <taxon>Pezizomycotina</taxon>
        <taxon>Sordariomycetes</taxon>
        <taxon>Hypocreomycetidae</taxon>
        <taxon>Hypocreales</taxon>
        <taxon>Bionectriaceae</taxon>
        <taxon>Clonostachys</taxon>
    </lineage>
</organism>
<gene>
    <name evidence="2" type="ORF">CBYS24578_00002894</name>
</gene>
<comment type="caution">
    <text evidence="2">The sequence shown here is derived from an EMBL/GenBank/DDBJ whole genome shotgun (WGS) entry which is preliminary data.</text>
</comment>
<keyword evidence="1" id="KW-0812">Transmembrane</keyword>
<protein>
    <submittedName>
        <fullName evidence="2">Uncharacterized protein</fullName>
    </submittedName>
</protein>
<keyword evidence="1" id="KW-1133">Transmembrane helix</keyword>
<name>A0A9N9UUU1_9HYPO</name>
<dbReference type="AlphaFoldDB" id="A0A9N9UUU1"/>
<dbReference type="OrthoDB" id="10357719at2759"/>
<evidence type="ECO:0000313" key="2">
    <source>
        <dbReference type="EMBL" id="CAH0000035.1"/>
    </source>
</evidence>
<keyword evidence="1" id="KW-0472">Membrane</keyword>
<dbReference type="Proteomes" id="UP000754883">
    <property type="component" value="Unassembled WGS sequence"/>
</dbReference>
<reference evidence="2 3" key="2">
    <citation type="submission" date="2021-10" db="EMBL/GenBank/DDBJ databases">
        <authorList>
            <person name="Piombo E."/>
        </authorList>
    </citation>
    <scope>NUCLEOTIDE SEQUENCE [LARGE SCALE GENOMIC DNA]</scope>
</reference>
<sequence>MGICGVLHDTKETFVCSLLDNNGLLYGSVATELLRLRGLVLGAILVELQSWVHGIEIGGGGCSVDSATLGSDGVDHASLGNEHTGVLSAVIAVDVDDFSLSLLARGLFDNIVQSDFGTTAVSSNSLLSLRQLVGDLFTVHLDDTTHGGRVELYQILQLELPERALPTDITSLTQVLAEDSDFSVGLIRKESHTILGNLDHGTDLVTELAATNDLDVVTNSKALPQSLRRHFDGLSSKVALSHRHRDDIALYVRCLAYDTFLLSRVHFNNVTREVGNHLVAVLQTCRQGLEVKVLSTIFCSGCESRNFFERRVYLCHHELLDLDILDTESSLGGFGPSAGEALPLPISPSSQGIVSHTVIQTGDIADSCLQPVLGNVDNLCKVTVVLEGSAKAHPGTRLQARVLGNAEEFRHDHLGTRVHVEHAVEGLHDIVLALGFHVDEALHDGLRTTSLERGSNGKFVSRALALLDSLHDGEDDLTLLAFLAPDSPDARVIHAREQETLGDNGRIAETLSRAAVSVALAKDLGLLLGIETRFHLSLTVELAMSSVVVKAVRVSDIIRMGVVDEALYFFAVSFLILAFVFVIDFGFDIEESNRQALG</sequence>
<feature type="transmembrane region" description="Helical" evidence="1">
    <location>
        <begin position="566"/>
        <end position="587"/>
    </location>
</feature>